<accession>A0A3M7MIV1</accession>
<name>A0A3M7MIV1_9PLEO</name>
<dbReference type="AlphaFoldDB" id="A0A3M7MIV1"/>
<dbReference type="EMBL" id="KE747844">
    <property type="protein sequence ID" value="RMZ74466.1"/>
    <property type="molecule type" value="Genomic_DNA"/>
</dbReference>
<reference evidence="1 2" key="1">
    <citation type="journal article" date="2014" name="PLoS ONE">
        <title>De novo Genome Assembly of the Fungal Plant Pathogen Pyrenophora semeniperda.</title>
        <authorList>
            <person name="Soliai M.M."/>
            <person name="Meyer S.E."/>
            <person name="Udall J.A."/>
            <person name="Elzinga D.E."/>
            <person name="Hermansen R.A."/>
            <person name="Bodily P.M."/>
            <person name="Hart A.A."/>
            <person name="Coleman C.E."/>
        </authorList>
    </citation>
    <scope>NUCLEOTIDE SEQUENCE [LARGE SCALE GENOMIC DNA]</scope>
    <source>
        <strain evidence="1 2">CCB06</strain>
        <tissue evidence="1">Mycelium</tissue>
    </source>
</reference>
<evidence type="ECO:0000313" key="1">
    <source>
        <dbReference type="EMBL" id="RMZ74466.1"/>
    </source>
</evidence>
<protein>
    <submittedName>
        <fullName evidence="1">Uncharacterized protein</fullName>
    </submittedName>
</protein>
<proteinExistence type="predicted"/>
<evidence type="ECO:0000313" key="2">
    <source>
        <dbReference type="Proteomes" id="UP000265663"/>
    </source>
</evidence>
<dbReference type="OrthoDB" id="3780845at2759"/>
<dbReference type="Proteomes" id="UP000265663">
    <property type="component" value="Unassembled WGS sequence"/>
</dbReference>
<sequence length="121" mass="13784">MLPWRKMSRNIRPYAIHLRSRRSRRSLTSIGIRDHRDALAMYFRWVRQRYYIAQGNMEPELPLPAESVAATCDVLDGHRGHDVAAPVGVQFDTERLSVELMGVGASFDDEPSYPGELDLLG</sequence>
<organism evidence="1 2">
    <name type="scientific">Pyrenophora seminiperda CCB06</name>
    <dbReference type="NCBI Taxonomy" id="1302712"/>
    <lineage>
        <taxon>Eukaryota</taxon>
        <taxon>Fungi</taxon>
        <taxon>Dikarya</taxon>
        <taxon>Ascomycota</taxon>
        <taxon>Pezizomycotina</taxon>
        <taxon>Dothideomycetes</taxon>
        <taxon>Pleosporomycetidae</taxon>
        <taxon>Pleosporales</taxon>
        <taxon>Pleosporineae</taxon>
        <taxon>Pleosporaceae</taxon>
        <taxon>Pyrenophora</taxon>
    </lineage>
</organism>
<keyword evidence="2" id="KW-1185">Reference proteome</keyword>
<gene>
    <name evidence="1" type="ORF">GMOD_00003511</name>
</gene>